<gene>
    <name evidence="3" type="ORF">CYJ19_03590</name>
</gene>
<proteinExistence type="predicted"/>
<dbReference type="InterPro" id="IPR018931">
    <property type="entry name" value="DUF2520"/>
</dbReference>
<dbReference type="PANTHER" id="PTHR40459:SF1">
    <property type="entry name" value="CONSERVED HYPOTHETICAL ALANINE AND LEUCINE RICH PROTEIN"/>
    <property type="match status" value="1"/>
</dbReference>
<dbReference type="SUPFAM" id="SSF51735">
    <property type="entry name" value="NAD(P)-binding Rossmann-fold domains"/>
    <property type="match status" value="1"/>
</dbReference>
<evidence type="ECO:0000313" key="3">
    <source>
        <dbReference type="EMBL" id="PKY72737.1"/>
    </source>
</evidence>
<name>A0A2I1INN9_9ACTO</name>
<sequence>MNTAQSRLRVAVVGAGKAGCVLASALRASGHQIVGVTPASDMDRVEAMLPGVPVLDADKLVPTADLVLLTVPDELIGQVCTGLADLGVLKTGQLIVHAGMAGLSALSSAAPAGALPLAIHPVVSLTGTSIDLSRLQDRPIIVSAPAPLLPIAQALAVELGGNPIPVGEADRPLVAAALTHAGTHVRTVLAQAKALLAAGGIENPEAILDCLSEAPSSQRIAASEALEAINKAESAALALQMDPDNVELAPNMGGIAETYKLLSEQSAIRAN</sequence>
<feature type="domain" description="Putative oxidoreductase/dehydrogenase Rossmann-like" evidence="1">
    <location>
        <begin position="4"/>
        <end position="121"/>
    </location>
</feature>
<evidence type="ECO:0000313" key="4">
    <source>
        <dbReference type="Proteomes" id="UP000235122"/>
    </source>
</evidence>
<dbReference type="Proteomes" id="UP000235122">
    <property type="component" value="Unassembled WGS sequence"/>
</dbReference>
<comment type="caution">
    <text evidence="3">The sequence shown here is derived from an EMBL/GenBank/DDBJ whole genome shotgun (WGS) entry which is preliminary data.</text>
</comment>
<dbReference type="GeneID" id="35867803"/>
<dbReference type="InterPro" id="IPR036291">
    <property type="entry name" value="NAD(P)-bd_dom_sf"/>
</dbReference>
<keyword evidence="4" id="KW-1185">Reference proteome</keyword>
<dbReference type="Pfam" id="PF10728">
    <property type="entry name" value="DUF2520"/>
    <property type="match status" value="1"/>
</dbReference>
<dbReference type="RefSeq" id="WP_024331047.1">
    <property type="nucleotide sequence ID" value="NZ_JASOXK010000002.1"/>
</dbReference>
<dbReference type="AlphaFoldDB" id="A0A2I1INN9"/>
<dbReference type="STRING" id="33007.HMPREF3198_01507"/>
<dbReference type="InterPro" id="IPR019665">
    <property type="entry name" value="OxRdtase/DH_put_Rossmann_dom"/>
</dbReference>
<organism evidence="3 4">
    <name type="scientific">Winkia neuii</name>
    <dbReference type="NCBI Taxonomy" id="33007"/>
    <lineage>
        <taxon>Bacteria</taxon>
        <taxon>Bacillati</taxon>
        <taxon>Actinomycetota</taxon>
        <taxon>Actinomycetes</taxon>
        <taxon>Actinomycetales</taxon>
        <taxon>Actinomycetaceae</taxon>
        <taxon>Winkia</taxon>
    </lineage>
</organism>
<dbReference type="Pfam" id="PF10727">
    <property type="entry name" value="Rossmann-like"/>
    <property type="match status" value="1"/>
</dbReference>
<feature type="domain" description="DUF2520" evidence="2">
    <location>
        <begin position="139"/>
        <end position="213"/>
    </location>
</feature>
<dbReference type="PANTHER" id="PTHR40459">
    <property type="entry name" value="CONSERVED HYPOTHETICAL ALANINE AND LEUCINE RICH PROTEIN"/>
    <property type="match status" value="1"/>
</dbReference>
<dbReference type="EMBL" id="PKKO01000002">
    <property type="protein sequence ID" value="PKY72737.1"/>
    <property type="molecule type" value="Genomic_DNA"/>
</dbReference>
<accession>A0A2I1INN9</accession>
<dbReference type="Gene3D" id="3.40.50.720">
    <property type="entry name" value="NAD(P)-binding Rossmann-like Domain"/>
    <property type="match status" value="1"/>
</dbReference>
<evidence type="ECO:0000259" key="1">
    <source>
        <dbReference type="Pfam" id="PF10727"/>
    </source>
</evidence>
<reference evidence="3 4" key="1">
    <citation type="submission" date="2017-12" db="EMBL/GenBank/DDBJ databases">
        <title>Phylogenetic diversity of female urinary microbiome.</title>
        <authorList>
            <person name="Thomas-White K."/>
            <person name="Wolfe A.J."/>
        </authorList>
    </citation>
    <scope>NUCLEOTIDE SEQUENCE [LARGE SCALE GENOMIC DNA]</scope>
    <source>
        <strain evidence="3 4">UMB0402</strain>
    </source>
</reference>
<protein>
    <submittedName>
        <fullName evidence="3">DUF2520 domain-containing protein</fullName>
    </submittedName>
</protein>
<evidence type="ECO:0000259" key="2">
    <source>
        <dbReference type="Pfam" id="PF10728"/>
    </source>
</evidence>